<dbReference type="GO" id="GO:0003824">
    <property type="term" value="F:catalytic activity"/>
    <property type="evidence" value="ECO:0007669"/>
    <property type="project" value="InterPro"/>
</dbReference>
<name>A0A926EX72_9FIRM</name>
<reference evidence="2" key="1">
    <citation type="submission" date="2020-08" db="EMBL/GenBank/DDBJ databases">
        <title>Genome public.</title>
        <authorList>
            <person name="Liu C."/>
            <person name="Sun Q."/>
        </authorList>
    </citation>
    <scope>NUCLEOTIDE SEQUENCE</scope>
    <source>
        <strain evidence="2">BX21</strain>
    </source>
</reference>
<dbReference type="PIRSF" id="PIRSF001390">
    <property type="entry name" value="Dipicolinate_synth_subunit_B"/>
    <property type="match status" value="1"/>
</dbReference>
<dbReference type="SUPFAM" id="SSF52507">
    <property type="entry name" value="Homo-oligomeric flavin-containing Cys decarboxylases, HFCD"/>
    <property type="match status" value="1"/>
</dbReference>
<sequence>MSIEGLKIGFALTGSSCNFSNVFPVIDELAEKGGDIYPIISHAVDTFDTRFGTAWEWKNRLEEITKKELIKTIVEAEPVGPKLKLDVLVVAPCTGNTIAKLANAITDTSVTMACKAHLRNQRPLILAIATNDGLGANAKNIGMLLNMKNVYFVPFGQDDAINKPNSVIAKFDKIEGTIEAALKGKQFQPLLV</sequence>
<dbReference type="Gene3D" id="3.40.50.1950">
    <property type="entry name" value="Flavin prenyltransferase-like"/>
    <property type="match status" value="1"/>
</dbReference>
<feature type="domain" description="Flavoprotein" evidence="1">
    <location>
        <begin position="7"/>
        <end position="169"/>
    </location>
</feature>
<evidence type="ECO:0000313" key="2">
    <source>
        <dbReference type="EMBL" id="MBC8589202.1"/>
    </source>
</evidence>
<comment type="caution">
    <text evidence="2">The sequence shown here is derived from an EMBL/GenBank/DDBJ whole genome shotgun (WGS) entry which is preliminary data.</text>
</comment>
<proteinExistence type="predicted"/>
<evidence type="ECO:0000313" key="3">
    <source>
        <dbReference type="Proteomes" id="UP000601171"/>
    </source>
</evidence>
<gene>
    <name evidence="2" type="ORF">H8707_13355</name>
</gene>
<dbReference type="InterPro" id="IPR036551">
    <property type="entry name" value="Flavin_trans-like"/>
</dbReference>
<dbReference type="AlphaFoldDB" id="A0A926EX72"/>
<dbReference type="NCBIfam" id="NF006161">
    <property type="entry name" value="PRK08305.1"/>
    <property type="match status" value="1"/>
</dbReference>
<dbReference type="EMBL" id="JACRTG010000031">
    <property type="protein sequence ID" value="MBC8589202.1"/>
    <property type="molecule type" value="Genomic_DNA"/>
</dbReference>
<dbReference type="RefSeq" id="WP_262430666.1">
    <property type="nucleotide sequence ID" value="NZ_JACRTG010000031.1"/>
</dbReference>
<accession>A0A926EX72</accession>
<dbReference type="Pfam" id="PF02441">
    <property type="entry name" value="Flavoprotein"/>
    <property type="match status" value="1"/>
</dbReference>
<evidence type="ECO:0000259" key="1">
    <source>
        <dbReference type="Pfam" id="PF02441"/>
    </source>
</evidence>
<dbReference type="InterPro" id="IPR014214">
    <property type="entry name" value="Dipicolinic_acid_synth_B"/>
</dbReference>
<dbReference type="NCBIfam" id="TIGR02852">
    <property type="entry name" value="spore_dpaB"/>
    <property type="match status" value="1"/>
</dbReference>
<dbReference type="Proteomes" id="UP000601171">
    <property type="component" value="Unassembled WGS sequence"/>
</dbReference>
<protein>
    <submittedName>
        <fullName evidence="2">Dipicolinate synthase subunit B</fullName>
    </submittedName>
</protein>
<keyword evidence="3" id="KW-1185">Reference proteome</keyword>
<organism evidence="2 3">
    <name type="scientific">Paratissierella segnis</name>
    <dbReference type="NCBI Taxonomy" id="2763679"/>
    <lineage>
        <taxon>Bacteria</taxon>
        <taxon>Bacillati</taxon>
        <taxon>Bacillota</taxon>
        <taxon>Tissierellia</taxon>
        <taxon>Tissierellales</taxon>
        <taxon>Tissierellaceae</taxon>
        <taxon>Paratissierella</taxon>
    </lineage>
</organism>
<dbReference type="InterPro" id="IPR003382">
    <property type="entry name" value="Flavoprotein"/>
</dbReference>